<keyword evidence="3" id="KW-1185">Reference proteome</keyword>
<evidence type="ECO:0000313" key="3">
    <source>
        <dbReference type="Proteomes" id="UP000230709"/>
    </source>
</evidence>
<organism evidence="2 3">
    <name type="scientific">Methylosinus trichosporium (strain ATCC 35070 / NCIMB 11131 / UNIQEM 75 / OB3b)</name>
    <dbReference type="NCBI Taxonomy" id="595536"/>
    <lineage>
        <taxon>Bacteria</taxon>
        <taxon>Pseudomonadati</taxon>
        <taxon>Pseudomonadota</taxon>
        <taxon>Alphaproteobacteria</taxon>
        <taxon>Hyphomicrobiales</taxon>
        <taxon>Methylocystaceae</taxon>
        <taxon>Methylosinus</taxon>
    </lineage>
</organism>
<gene>
    <name evidence="2" type="ORF">CQW49_05505</name>
</gene>
<dbReference type="AlphaFoldDB" id="A0A2D2CXB7"/>
<feature type="compositionally biased region" description="Basic and acidic residues" evidence="1">
    <location>
        <begin position="1"/>
        <end position="26"/>
    </location>
</feature>
<proteinExistence type="predicted"/>
<dbReference type="KEGG" id="mtw:CQW49_05505"/>
<dbReference type="EMBL" id="CP023737">
    <property type="protein sequence ID" value="ATQ67410.1"/>
    <property type="molecule type" value="Genomic_DNA"/>
</dbReference>
<protein>
    <submittedName>
        <fullName evidence="2">Uncharacterized protein</fullName>
    </submittedName>
</protein>
<evidence type="ECO:0000256" key="1">
    <source>
        <dbReference type="SAM" id="MobiDB-lite"/>
    </source>
</evidence>
<feature type="region of interest" description="Disordered" evidence="1">
    <location>
        <begin position="1"/>
        <end position="29"/>
    </location>
</feature>
<dbReference type="STRING" id="595536.GCA_000178815_04057"/>
<evidence type="ECO:0000313" key="2">
    <source>
        <dbReference type="EMBL" id="ATQ67410.1"/>
    </source>
</evidence>
<name>A0A2D2CXB7_METT3</name>
<reference evidence="3" key="1">
    <citation type="submission" date="2017-10" db="EMBL/GenBank/DDBJ databases">
        <title>Completed PacBio SMRT sequence of Methylosinus trichosporium OB3b reveals presence of a third large plasmid.</title>
        <authorList>
            <person name="Charles T.C."/>
            <person name="Lynch M.D.J."/>
            <person name="Heil J.R."/>
            <person name="Cheng J."/>
        </authorList>
    </citation>
    <scope>NUCLEOTIDE SEQUENCE [LARGE SCALE GENOMIC DNA]</scope>
    <source>
        <strain evidence="3">OB3b</strain>
    </source>
</reference>
<accession>A0A2D2CXB7</accession>
<sequence length="105" mass="11110">MNLHENAADSREVGGAEIAKNHDRHMTMNASECKGKMEIAELVGSLRFIVDNLDEAAHEATVAADAIEAKNVIAGRYHVARFAAHARAACGAFRDILGAPVGEAA</sequence>
<dbReference type="Proteomes" id="UP000230709">
    <property type="component" value="Chromosome"/>
</dbReference>